<dbReference type="InterPro" id="IPR032880">
    <property type="entry name" value="CSC1/OSCA1-like_N"/>
</dbReference>
<evidence type="ECO:0000313" key="3">
    <source>
        <dbReference type="EMBL" id="MQL91074.1"/>
    </source>
</evidence>
<gene>
    <name evidence="3" type="ORF">Taro_023680</name>
</gene>
<dbReference type="EMBL" id="NMUH01001301">
    <property type="protein sequence ID" value="MQL91074.1"/>
    <property type="molecule type" value="Genomic_DNA"/>
</dbReference>
<accession>A0A843VC62</accession>
<organism evidence="3 4">
    <name type="scientific">Colocasia esculenta</name>
    <name type="common">Wild taro</name>
    <name type="synonym">Arum esculentum</name>
    <dbReference type="NCBI Taxonomy" id="4460"/>
    <lineage>
        <taxon>Eukaryota</taxon>
        <taxon>Viridiplantae</taxon>
        <taxon>Streptophyta</taxon>
        <taxon>Embryophyta</taxon>
        <taxon>Tracheophyta</taxon>
        <taxon>Spermatophyta</taxon>
        <taxon>Magnoliopsida</taxon>
        <taxon>Liliopsida</taxon>
        <taxon>Araceae</taxon>
        <taxon>Aroideae</taxon>
        <taxon>Colocasieae</taxon>
        <taxon>Colocasia</taxon>
    </lineage>
</organism>
<sequence length="281" mass="31535">MIISALFTSVGINLGLCVLFFALYSVLRKQPGNVRVYASRLVVEGKAQQMAPFDIERLLPSAGWMRNAWQPSEDDLLSVAGLDAVVFMRIFIFSINTKIFNFMETQASETRVWRIGPDRPDSGGSHRITRNPMRGPGRCARILLSRRIEPDAPRYLKGVGRCAAKGTVLRVVDGDRRPSIGLVYAKLEAAKKKIREVSPRHAHLVLDVVNDRWDRQMSRDLCMAAYYLHPAYHYAHELAYEDDLTTAFTRVIERLSRSPVQAADAIDEASLGLSSSIQTNT</sequence>
<evidence type="ECO:0000313" key="4">
    <source>
        <dbReference type="Proteomes" id="UP000652761"/>
    </source>
</evidence>
<keyword evidence="1" id="KW-0472">Membrane</keyword>
<keyword evidence="1" id="KW-1133">Transmembrane helix</keyword>
<dbReference type="SUPFAM" id="SSF53098">
    <property type="entry name" value="Ribonuclease H-like"/>
    <property type="match status" value="1"/>
</dbReference>
<feature type="domain" description="CSC1/OSCA1-like N-terminal transmembrane" evidence="2">
    <location>
        <begin position="5"/>
        <end position="97"/>
    </location>
</feature>
<keyword evidence="1" id="KW-0812">Transmembrane</keyword>
<dbReference type="GO" id="GO:0005227">
    <property type="term" value="F:calcium-activated cation channel activity"/>
    <property type="evidence" value="ECO:0007669"/>
    <property type="project" value="InterPro"/>
</dbReference>
<proteinExistence type="predicted"/>
<dbReference type="Pfam" id="PF13967">
    <property type="entry name" value="RSN1_TM"/>
    <property type="match status" value="1"/>
</dbReference>
<dbReference type="InterPro" id="IPR012337">
    <property type="entry name" value="RNaseH-like_sf"/>
</dbReference>
<name>A0A843VC62_COLES</name>
<dbReference type="Proteomes" id="UP000652761">
    <property type="component" value="Unassembled WGS sequence"/>
</dbReference>
<dbReference type="InterPro" id="IPR045122">
    <property type="entry name" value="Csc1-like"/>
</dbReference>
<protein>
    <recommendedName>
        <fullName evidence="2">CSC1/OSCA1-like N-terminal transmembrane domain-containing protein</fullName>
    </recommendedName>
</protein>
<keyword evidence="4" id="KW-1185">Reference proteome</keyword>
<evidence type="ECO:0000256" key="1">
    <source>
        <dbReference type="SAM" id="Phobius"/>
    </source>
</evidence>
<feature type="transmembrane region" description="Helical" evidence="1">
    <location>
        <begin position="6"/>
        <end position="27"/>
    </location>
</feature>
<dbReference type="PANTHER" id="PTHR13018:SF109">
    <property type="entry name" value="CSC1-LIKE PROTEIN HYP1"/>
    <property type="match status" value="1"/>
</dbReference>
<reference evidence="3" key="1">
    <citation type="submission" date="2017-07" db="EMBL/GenBank/DDBJ databases">
        <title>Taro Niue Genome Assembly and Annotation.</title>
        <authorList>
            <person name="Atibalentja N."/>
            <person name="Keating K."/>
            <person name="Fields C.J."/>
        </authorList>
    </citation>
    <scope>NUCLEOTIDE SEQUENCE</scope>
    <source>
        <strain evidence="3">Niue_2</strain>
        <tissue evidence="3">Leaf</tissue>
    </source>
</reference>
<dbReference type="OrthoDB" id="782452at2759"/>
<comment type="caution">
    <text evidence="3">The sequence shown here is derived from an EMBL/GenBank/DDBJ whole genome shotgun (WGS) entry which is preliminary data.</text>
</comment>
<dbReference type="AlphaFoldDB" id="A0A843VC62"/>
<dbReference type="GO" id="GO:0005886">
    <property type="term" value="C:plasma membrane"/>
    <property type="evidence" value="ECO:0007669"/>
    <property type="project" value="TreeGrafter"/>
</dbReference>
<evidence type="ECO:0000259" key="2">
    <source>
        <dbReference type="Pfam" id="PF13967"/>
    </source>
</evidence>
<dbReference type="PANTHER" id="PTHR13018">
    <property type="entry name" value="PROBABLE MEMBRANE PROTEIN DUF221-RELATED"/>
    <property type="match status" value="1"/>
</dbReference>